<evidence type="ECO:0000256" key="6">
    <source>
        <dbReference type="SAM" id="MobiDB-lite"/>
    </source>
</evidence>
<dbReference type="Pfam" id="PF00072">
    <property type="entry name" value="Response_reg"/>
    <property type="match status" value="1"/>
</dbReference>
<dbReference type="CDD" id="cd16922">
    <property type="entry name" value="HATPase_EvgS-ArcB-TorS-like"/>
    <property type="match status" value="1"/>
</dbReference>
<dbReference type="InterPro" id="IPR001789">
    <property type="entry name" value="Sig_transdc_resp-reg_receiver"/>
</dbReference>
<accession>A0A1D1ZZT1</accession>
<dbReference type="FunFam" id="3.30.565.10:FF:000010">
    <property type="entry name" value="Sensor histidine kinase RcsC"/>
    <property type="match status" value="1"/>
</dbReference>
<dbReference type="InterPro" id="IPR011006">
    <property type="entry name" value="CheY-like_superfamily"/>
</dbReference>
<dbReference type="InterPro" id="IPR003661">
    <property type="entry name" value="HisK_dim/P_dom"/>
</dbReference>
<dbReference type="SUPFAM" id="SSF47384">
    <property type="entry name" value="Homodimeric domain of signal transducing histidine kinase"/>
    <property type="match status" value="1"/>
</dbReference>
<evidence type="ECO:0000256" key="2">
    <source>
        <dbReference type="ARBA" id="ARBA00022553"/>
    </source>
</evidence>
<evidence type="ECO:0008006" key="12">
    <source>
        <dbReference type="Google" id="ProtNLM"/>
    </source>
</evidence>
<dbReference type="InterPro" id="IPR004358">
    <property type="entry name" value="Sig_transdc_His_kin-like_C"/>
</dbReference>
<evidence type="ECO:0000256" key="1">
    <source>
        <dbReference type="ARBA" id="ARBA00022543"/>
    </source>
</evidence>
<dbReference type="InterPro" id="IPR001610">
    <property type="entry name" value="PAC"/>
</dbReference>
<dbReference type="PROSITE" id="PS50112">
    <property type="entry name" value="PAS"/>
    <property type="match status" value="1"/>
</dbReference>
<dbReference type="PANTHER" id="PTHR45339:SF5">
    <property type="entry name" value="HISTIDINE KINASE"/>
    <property type="match status" value="1"/>
</dbReference>
<dbReference type="NCBIfam" id="TIGR00229">
    <property type="entry name" value="sensory_box"/>
    <property type="match status" value="1"/>
</dbReference>
<keyword evidence="3" id="KW-0716">Sensory transduction</keyword>
<dbReference type="InterPro" id="IPR036890">
    <property type="entry name" value="HATPase_C_sf"/>
</dbReference>
<keyword evidence="1" id="KW-0157">Chromophore</keyword>
<dbReference type="CDD" id="cd17546">
    <property type="entry name" value="REC_hyHK_CKI1_RcsC-like"/>
    <property type="match status" value="1"/>
</dbReference>
<evidence type="ECO:0000256" key="4">
    <source>
        <dbReference type="PROSITE-ProRule" id="PRU00169"/>
    </source>
</evidence>
<dbReference type="InterPro" id="IPR000014">
    <property type="entry name" value="PAS"/>
</dbReference>
<evidence type="ECO:0000259" key="8">
    <source>
        <dbReference type="PROSITE" id="PS50110"/>
    </source>
</evidence>
<dbReference type="PRINTS" id="PR00344">
    <property type="entry name" value="BCTRLSENSOR"/>
</dbReference>
<dbReference type="GO" id="GO:0009637">
    <property type="term" value="P:response to blue light"/>
    <property type="evidence" value="ECO:0007669"/>
    <property type="project" value="UniProtKB-ARBA"/>
</dbReference>
<organism evidence="11">
    <name type="scientific">Auxenochlorella protothecoides</name>
    <name type="common">Green microalga</name>
    <name type="synonym">Chlorella protothecoides</name>
    <dbReference type="NCBI Taxonomy" id="3075"/>
    <lineage>
        <taxon>Eukaryota</taxon>
        <taxon>Viridiplantae</taxon>
        <taxon>Chlorophyta</taxon>
        <taxon>core chlorophytes</taxon>
        <taxon>Trebouxiophyceae</taxon>
        <taxon>Chlorellales</taxon>
        <taxon>Chlorellaceae</taxon>
        <taxon>Auxenochlorella</taxon>
    </lineage>
</organism>
<dbReference type="AlphaFoldDB" id="A0A1D1ZZT1"/>
<gene>
    <name evidence="11" type="ORF">g.7634</name>
</gene>
<keyword evidence="2 4" id="KW-0597">Phosphoprotein</keyword>
<feature type="region of interest" description="Disordered" evidence="6">
    <location>
        <begin position="1"/>
        <end position="23"/>
    </location>
</feature>
<dbReference type="InterPro" id="IPR036097">
    <property type="entry name" value="HisK_dim/P_sf"/>
</dbReference>
<dbReference type="Gene3D" id="3.40.50.2300">
    <property type="match status" value="1"/>
</dbReference>
<dbReference type="InterPro" id="IPR003594">
    <property type="entry name" value="HATPase_dom"/>
</dbReference>
<dbReference type="SUPFAM" id="SSF55785">
    <property type="entry name" value="PYP-like sensor domain (PAS domain)"/>
    <property type="match status" value="1"/>
</dbReference>
<dbReference type="PROSITE" id="PS50113">
    <property type="entry name" value="PAC"/>
    <property type="match status" value="1"/>
</dbReference>
<evidence type="ECO:0000313" key="11">
    <source>
        <dbReference type="EMBL" id="JAT72442.1"/>
    </source>
</evidence>
<evidence type="ECO:0000259" key="9">
    <source>
        <dbReference type="PROSITE" id="PS50112"/>
    </source>
</evidence>
<dbReference type="Gene3D" id="3.30.450.20">
    <property type="entry name" value="PAS domain"/>
    <property type="match status" value="1"/>
</dbReference>
<dbReference type="Pfam" id="PF13426">
    <property type="entry name" value="PAS_9"/>
    <property type="match status" value="1"/>
</dbReference>
<dbReference type="InterPro" id="IPR000700">
    <property type="entry name" value="PAS-assoc_C"/>
</dbReference>
<evidence type="ECO:0000259" key="10">
    <source>
        <dbReference type="PROSITE" id="PS50113"/>
    </source>
</evidence>
<keyword evidence="5" id="KW-0175">Coiled coil</keyword>
<reference evidence="11" key="1">
    <citation type="submission" date="2015-08" db="EMBL/GenBank/DDBJ databases">
        <authorList>
            <person name="Babu N.S."/>
            <person name="Beckwith C.J."/>
            <person name="Beseler K.G."/>
            <person name="Brison A."/>
            <person name="Carone J.V."/>
            <person name="Caskin T.P."/>
            <person name="Diamond M."/>
            <person name="Durham M.E."/>
            <person name="Foxe J.M."/>
            <person name="Go M."/>
            <person name="Henderson B.A."/>
            <person name="Jones I.B."/>
            <person name="McGettigan J.A."/>
            <person name="Micheletti S.J."/>
            <person name="Nasrallah M.E."/>
            <person name="Ortiz D."/>
            <person name="Piller C.R."/>
            <person name="Privatt S.R."/>
            <person name="Schneider S.L."/>
            <person name="Sharp S."/>
            <person name="Smith T.C."/>
            <person name="Stanton J.D."/>
            <person name="Ullery H.E."/>
            <person name="Wilson R.J."/>
            <person name="Serrano M.G."/>
            <person name="Buck G."/>
            <person name="Lee V."/>
            <person name="Wang Y."/>
            <person name="Carvalho R."/>
            <person name="Voegtly L."/>
            <person name="Shi R."/>
            <person name="Duckworth R."/>
            <person name="Johnson A."/>
            <person name="Loviza R."/>
            <person name="Walstead R."/>
            <person name="Shah Z."/>
            <person name="Kiflezghi M."/>
            <person name="Wade K."/>
            <person name="Ball S.L."/>
            <person name="Bradley K.W."/>
            <person name="Asai D.J."/>
            <person name="Bowman C.A."/>
            <person name="Russell D.A."/>
            <person name="Pope W.H."/>
            <person name="Jacobs-Sera D."/>
            <person name="Hendrix R.W."/>
            <person name="Hatfull G.F."/>
        </authorList>
    </citation>
    <scope>NUCLEOTIDE SEQUENCE</scope>
</reference>
<sequence length="937" mass="98694">MGEGRGGGDPPRRSFSSLDAPTHETVLQLKQRVSELESQIKHLQDENAMLAGSQTFQAWLPDPGQGPSAARALASAPLPQRGAGAVMPGHQPPPPLNSELLLLKERALHAVREGIVIASCTLPDMPLVYVNNGFCRLTGYALEEVLGRNCRFLQGPATDKATLDRLRSAIKNGRPAVVQLINYKRNGDPFVNYLSVTPIFSAKGRLSHFVGIQADVTDLTSHKQAALAATHAASLASAATEAKSQFLARMSHEIRTPLNGMISVGQMLAGTTLDPVQRDLVDTIRVSGETLLTLVSDILDVSRIEADRMVLNPKKVELQSVIEAAVEIAGLLAADRRLQMAYYLAPSVPATVITDGPRLQQVLLNVLNNAVKFTETGAVLLEMWAVPAPQAAGSQQSGDPARVEVGGTRFAPPALAARRSFTLHFRVQDTGIGIGQADLSRLFQPFSQVDASQTRAFGGSGLGLTISMRLCEALGGSMWAESRGLGWGSTFHGHIRIEAVPEEDDHAAASARKPSRMPSTERPPSTPKGLRGLRVLLAEPCLVVRQVAAVVLRRAGCTVLAPDSEAEVAVSLRLRSPAAQGAMTRASGAAPSGAGPWDPAAGGGSGAGATLRLACEVDELEVRPTQAARDRPFDIVVMDARLDGLLHLLSWHAAPEEASCVVFLGWPGEAHPPGLAAGHGAALVGLEDLHLGGSPAEGASPSPHGDSCLPAAAALPPPLPRRLTYAVVSRPVRHTRLLSALRHVLAAAWGSAAGGRGPASGPRCGGAADARHAPGTCLSRAGGDAGGAPPAPSPGARAAARERRAGMRLLLAEDNAINMKVALRLLGRMGYTQVETAQDGEQALSSLVEAGGPDAFHAILMDLHMPGLDGIEVLEEAKRRWPEFRSPFVAVTADAFQETRDRCVAHGFAGWLGKPFRVEDFERVLEESTDAPPEAGT</sequence>
<dbReference type="PANTHER" id="PTHR45339">
    <property type="entry name" value="HYBRID SIGNAL TRANSDUCTION HISTIDINE KINASE J"/>
    <property type="match status" value="1"/>
</dbReference>
<evidence type="ECO:0000256" key="5">
    <source>
        <dbReference type="SAM" id="Coils"/>
    </source>
</evidence>
<evidence type="ECO:0000259" key="7">
    <source>
        <dbReference type="PROSITE" id="PS50109"/>
    </source>
</evidence>
<dbReference type="EMBL" id="GDKF01006180">
    <property type="protein sequence ID" value="JAT72442.1"/>
    <property type="molecule type" value="Transcribed_RNA"/>
</dbReference>
<feature type="compositionally biased region" description="Low complexity" evidence="6">
    <location>
        <begin position="759"/>
        <end position="768"/>
    </location>
</feature>
<dbReference type="Gene3D" id="1.10.287.130">
    <property type="match status" value="1"/>
</dbReference>
<feature type="domain" description="PAS" evidence="9">
    <location>
        <begin position="127"/>
        <end position="173"/>
    </location>
</feature>
<dbReference type="SUPFAM" id="SSF55874">
    <property type="entry name" value="ATPase domain of HSP90 chaperone/DNA topoisomerase II/histidine kinase"/>
    <property type="match status" value="1"/>
</dbReference>
<dbReference type="SMART" id="SM00448">
    <property type="entry name" value="REC"/>
    <property type="match status" value="1"/>
</dbReference>
<dbReference type="SMART" id="SM00388">
    <property type="entry name" value="HisKA"/>
    <property type="match status" value="1"/>
</dbReference>
<dbReference type="SMART" id="SM00387">
    <property type="entry name" value="HATPase_c"/>
    <property type="match status" value="1"/>
</dbReference>
<feature type="domain" description="PAC" evidence="10">
    <location>
        <begin position="174"/>
        <end position="228"/>
    </location>
</feature>
<dbReference type="PROSITE" id="PS50109">
    <property type="entry name" value="HIS_KIN"/>
    <property type="match status" value="1"/>
</dbReference>
<feature type="modified residue" description="4-aspartylphosphate" evidence="4">
    <location>
        <position position="862"/>
    </location>
</feature>
<dbReference type="Pfam" id="PF02518">
    <property type="entry name" value="HATPase_c"/>
    <property type="match status" value="1"/>
</dbReference>
<dbReference type="SUPFAM" id="SSF52172">
    <property type="entry name" value="CheY-like"/>
    <property type="match status" value="1"/>
</dbReference>
<feature type="coiled-coil region" evidence="5">
    <location>
        <begin position="26"/>
        <end position="53"/>
    </location>
</feature>
<keyword evidence="1" id="KW-0600">Photoreceptor protein</keyword>
<dbReference type="GO" id="GO:0000155">
    <property type="term" value="F:phosphorelay sensor kinase activity"/>
    <property type="evidence" value="ECO:0007669"/>
    <property type="project" value="InterPro"/>
</dbReference>
<dbReference type="InterPro" id="IPR035965">
    <property type="entry name" value="PAS-like_dom_sf"/>
</dbReference>
<dbReference type="Pfam" id="PF00512">
    <property type="entry name" value="HisKA"/>
    <property type="match status" value="1"/>
</dbReference>
<dbReference type="SMART" id="SM00086">
    <property type="entry name" value="PAC"/>
    <property type="match status" value="1"/>
</dbReference>
<dbReference type="GO" id="GO:0009881">
    <property type="term" value="F:photoreceptor activity"/>
    <property type="evidence" value="ECO:0007669"/>
    <property type="project" value="UniProtKB-KW"/>
</dbReference>
<feature type="region of interest" description="Disordered" evidence="6">
    <location>
        <begin position="503"/>
        <end position="528"/>
    </location>
</feature>
<proteinExistence type="predicted"/>
<feature type="domain" description="Histidine kinase" evidence="7">
    <location>
        <begin position="249"/>
        <end position="499"/>
    </location>
</feature>
<keyword evidence="1" id="KW-0675">Receptor</keyword>
<dbReference type="PROSITE" id="PS50110">
    <property type="entry name" value="RESPONSE_REGULATORY"/>
    <property type="match status" value="1"/>
</dbReference>
<feature type="region of interest" description="Disordered" evidence="6">
    <location>
        <begin position="751"/>
        <end position="800"/>
    </location>
</feature>
<dbReference type="CDD" id="cd00082">
    <property type="entry name" value="HisKA"/>
    <property type="match status" value="1"/>
</dbReference>
<dbReference type="InterPro" id="IPR005467">
    <property type="entry name" value="His_kinase_dom"/>
</dbReference>
<evidence type="ECO:0000256" key="3">
    <source>
        <dbReference type="ARBA" id="ARBA00022606"/>
    </source>
</evidence>
<dbReference type="Gene3D" id="3.30.565.10">
    <property type="entry name" value="Histidine kinase-like ATPase, C-terminal domain"/>
    <property type="match status" value="1"/>
</dbReference>
<dbReference type="CDD" id="cd00130">
    <property type="entry name" value="PAS"/>
    <property type="match status" value="1"/>
</dbReference>
<name>A0A1D1ZZT1_AUXPR</name>
<protein>
    <recommendedName>
        <fullName evidence="12">LOV domain-containing protein</fullName>
    </recommendedName>
</protein>
<feature type="domain" description="Response regulatory" evidence="8">
    <location>
        <begin position="808"/>
        <end position="929"/>
    </location>
</feature>